<dbReference type="Proteomes" id="UP001163603">
    <property type="component" value="Chromosome 5"/>
</dbReference>
<organism evidence="1 2">
    <name type="scientific">Pistacia integerrima</name>
    <dbReference type="NCBI Taxonomy" id="434235"/>
    <lineage>
        <taxon>Eukaryota</taxon>
        <taxon>Viridiplantae</taxon>
        <taxon>Streptophyta</taxon>
        <taxon>Embryophyta</taxon>
        <taxon>Tracheophyta</taxon>
        <taxon>Spermatophyta</taxon>
        <taxon>Magnoliopsida</taxon>
        <taxon>eudicotyledons</taxon>
        <taxon>Gunneridae</taxon>
        <taxon>Pentapetalae</taxon>
        <taxon>rosids</taxon>
        <taxon>malvids</taxon>
        <taxon>Sapindales</taxon>
        <taxon>Anacardiaceae</taxon>
        <taxon>Pistacia</taxon>
    </lineage>
</organism>
<evidence type="ECO:0000313" key="1">
    <source>
        <dbReference type="EMBL" id="KAJ0040350.1"/>
    </source>
</evidence>
<protein>
    <submittedName>
        <fullName evidence="1">Uncharacterized protein</fullName>
    </submittedName>
</protein>
<dbReference type="EMBL" id="CM047740">
    <property type="protein sequence ID" value="KAJ0040350.1"/>
    <property type="molecule type" value="Genomic_DNA"/>
</dbReference>
<comment type="caution">
    <text evidence="1">The sequence shown here is derived from an EMBL/GenBank/DDBJ whole genome shotgun (WGS) entry which is preliminary data.</text>
</comment>
<sequence>MHVSLILIKVLELKRSFRICLLNGADIVFRILKGSQLHFSETWRFFMISLYYIFG</sequence>
<evidence type="ECO:0000313" key="2">
    <source>
        <dbReference type="Proteomes" id="UP001163603"/>
    </source>
</evidence>
<proteinExistence type="predicted"/>
<accession>A0ACC0YQK5</accession>
<name>A0ACC0YQK5_9ROSI</name>
<gene>
    <name evidence="1" type="ORF">Pint_26723</name>
</gene>
<keyword evidence="2" id="KW-1185">Reference proteome</keyword>
<reference evidence="2" key="1">
    <citation type="journal article" date="2023" name="G3 (Bethesda)">
        <title>Genome assembly and association tests identify interacting loci associated with vigor, precocity, and sex in interspecific pistachio rootstocks.</title>
        <authorList>
            <person name="Palmer W."/>
            <person name="Jacygrad E."/>
            <person name="Sagayaradj S."/>
            <person name="Cavanaugh K."/>
            <person name="Han R."/>
            <person name="Bertier L."/>
            <person name="Beede B."/>
            <person name="Kafkas S."/>
            <person name="Golino D."/>
            <person name="Preece J."/>
            <person name="Michelmore R."/>
        </authorList>
    </citation>
    <scope>NUCLEOTIDE SEQUENCE [LARGE SCALE GENOMIC DNA]</scope>
</reference>